<reference evidence="12 13" key="1">
    <citation type="submission" date="2024-08" db="EMBL/GenBank/DDBJ databases">
        <authorList>
            <person name="Will J Nash"/>
            <person name="Angela Man"/>
            <person name="Seanna McTaggart"/>
            <person name="Kendall Baker"/>
            <person name="Tom Barker"/>
            <person name="Leah Catchpole"/>
            <person name="Alex Durrant"/>
            <person name="Karim Gharbi"/>
            <person name="Naomi Irish"/>
            <person name="Gemy Kaithakottil"/>
            <person name="Debby Ku"/>
            <person name="Aaliyah Providence"/>
            <person name="Felix Shaw"/>
            <person name="David Swarbreck"/>
            <person name="Chris Watkins"/>
            <person name="Ann M. McCartney"/>
            <person name="Giulio Formenti"/>
            <person name="Alice Mouton"/>
            <person name="Noel Vella"/>
            <person name="Bjorn M von Reumont"/>
            <person name="Adriana Vella"/>
            <person name="Wilfried Haerty"/>
        </authorList>
    </citation>
    <scope>NUCLEOTIDE SEQUENCE [LARGE SCALE GENOMIC DNA]</scope>
</reference>
<dbReference type="Proteomes" id="UP001642520">
    <property type="component" value="Unassembled WGS sequence"/>
</dbReference>
<keyword evidence="2 10" id="KW-0723">Serine/threonine-protein kinase</keyword>
<name>A0ABP1MXY3_XYLVO</name>
<comment type="similarity">
    <text evidence="10">Belongs to the protein kinase superfamily.</text>
</comment>
<evidence type="ECO:0000256" key="7">
    <source>
        <dbReference type="ARBA" id="ARBA00047899"/>
    </source>
</evidence>
<dbReference type="InterPro" id="IPR000719">
    <property type="entry name" value="Prot_kinase_dom"/>
</dbReference>
<dbReference type="Gene3D" id="3.30.200.20">
    <property type="entry name" value="Phosphorylase Kinase, domain 1"/>
    <property type="match status" value="1"/>
</dbReference>
<comment type="catalytic activity">
    <reaction evidence="8">
        <text>L-seryl-[protein] + ATP = O-phospho-L-seryl-[protein] + ADP + H(+)</text>
        <dbReference type="Rhea" id="RHEA:17989"/>
        <dbReference type="Rhea" id="RHEA-COMP:9863"/>
        <dbReference type="Rhea" id="RHEA-COMP:11604"/>
        <dbReference type="ChEBI" id="CHEBI:15378"/>
        <dbReference type="ChEBI" id="CHEBI:29999"/>
        <dbReference type="ChEBI" id="CHEBI:30616"/>
        <dbReference type="ChEBI" id="CHEBI:83421"/>
        <dbReference type="ChEBI" id="CHEBI:456216"/>
        <dbReference type="EC" id="2.7.11.1"/>
    </reaction>
</comment>
<evidence type="ECO:0000259" key="11">
    <source>
        <dbReference type="PROSITE" id="PS50011"/>
    </source>
</evidence>
<dbReference type="PANTHER" id="PTHR44329">
    <property type="entry name" value="SERINE/THREONINE-PROTEIN KINASE TNNI3K-RELATED"/>
    <property type="match status" value="1"/>
</dbReference>
<evidence type="ECO:0000313" key="13">
    <source>
        <dbReference type="Proteomes" id="UP001642520"/>
    </source>
</evidence>
<evidence type="ECO:0000256" key="3">
    <source>
        <dbReference type="ARBA" id="ARBA00022679"/>
    </source>
</evidence>
<organism evidence="12 13">
    <name type="scientific">Xylocopa violacea</name>
    <name type="common">Violet carpenter bee</name>
    <name type="synonym">Apis violacea</name>
    <dbReference type="NCBI Taxonomy" id="135666"/>
    <lineage>
        <taxon>Eukaryota</taxon>
        <taxon>Metazoa</taxon>
        <taxon>Ecdysozoa</taxon>
        <taxon>Arthropoda</taxon>
        <taxon>Hexapoda</taxon>
        <taxon>Insecta</taxon>
        <taxon>Pterygota</taxon>
        <taxon>Neoptera</taxon>
        <taxon>Endopterygota</taxon>
        <taxon>Hymenoptera</taxon>
        <taxon>Apocrita</taxon>
        <taxon>Aculeata</taxon>
        <taxon>Apoidea</taxon>
        <taxon>Anthophila</taxon>
        <taxon>Apidae</taxon>
        <taxon>Xylocopa</taxon>
        <taxon>Xylocopa</taxon>
    </lineage>
</organism>
<accession>A0ABP1MXY3</accession>
<dbReference type="InterPro" id="IPR008271">
    <property type="entry name" value="Ser/Thr_kinase_AS"/>
</dbReference>
<keyword evidence="3" id="KW-0808">Transferase</keyword>
<keyword evidence="6 9" id="KW-0067">ATP-binding</keyword>
<dbReference type="Gene3D" id="1.10.510.10">
    <property type="entry name" value="Transferase(Phosphotransferase) domain 1"/>
    <property type="match status" value="1"/>
</dbReference>
<evidence type="ECO:0000256" key="1">
    <source>
        <dbReference type="ARBA" id="ARBA00012513"/>
    </source>
</evidence>
<dbReference type="PANTHER" id="PTHR44329:SF285">
    <property type="entry name" value="V-MOS MOLONEY MURINE SARCOMA VIRAL ONCO HOMOLOG"/>
    <property type="match status" value="1"/>
</dbReference>
<keyword evidence="13" id="KW-1185">Reference proteome</keyword>
<evidence type="ECO:0000256" key="5">
    <source>
        <dbReference type="ARBA" id="ARBA00022777"/>
    </source>
</evidence>
<evidence type="ECO:0000256" key="2">
    <source>
        <dbReference type="ARBA" id="ARBA00022527"/>
    </source>
</evidence>
<evidence type="ECO:0000256" key="8">
    <source>
        <dbReference type="ARBA" id="ARBA00048679"/>
    </source>
</evidence>
<evidence type="ECO:0000313" key="12">
    <source>
        <dbReference type="EMBL" id="CAL7933560.1"/>
    </source>
</evidence>
<feature type="binding site" evidence="9">
    <location>
        <position position="118"/>
    </location>
    <ligand>
        <name>ATP</name>
        <dbReference type="ChEBI" id="CHEBI:30616"/>
    </ligand>
</feature>
<dbReference type="Pfam" id="PF00069">
    <property type="entry name" value="Pkinase"/>
    <property type="match status" value="1"/>
</dbReference>
<feature type="domain" description="Protein kinase" evidence="11">
    <location>
        <begin position="91"/>
        <end position="338"/>
    </location>
</feature>
<dbReference type="SUPFAM" id="SSF56112">
    <property type="entry name" value="Protein kinase-like (PK-like)"/>
    <property type="match status" value="1"/>
</dbReference>
<evidence type="ECO:0000256" key="9">
    <source>
        <dbReference type="PROSITE-ProRule" id="PRU10141"/>
    </source>
</evidence>
<dbReference type="PROSITE" id="PS00107">
    <property type="entry name" value="PROTEIN_KINASE_ATP"/>
    <property type="match status" value="1"/>
</dbReference>
<dbReference type="EMBL" id="CAXAJV020001281">
    <property type="protein sequence ID" value="CAL7933560.1"/>
    <property type="molecule type" value="Genomic_DNA"/>
</dbReference>
<proteinExistence type="inferred from homology"/>
<protein>
    <recommendedName>
        <fullName evidence="1">non-specific serine/threonine protein kinase</fullName>
        <ecNumber evidence="1">2.7.11.1</ecNumber>
    </recommendedName>
</protein>
<dbReference type="PROSITE" id="PS50011">
    <property type="entry name" value="PROTEIN_KINASE_DOM"/>
    <property type="match status" value="1"/>
</dbReference>
<gene>
    <name evidence="12" type="ORF">XYLVIOL_LOCUS517</name>
</gene>
<comment type="catalytic activity">
    <reaction evidence="7">
        <text>L-threonyl-[protein] + ATP = O-phospho-L-threonyl-[protein] + ADP + H(+)</text>
        <dbReference type="Rhea" id="RHEA:46608"/>
        <dbReference type="Rhea" id="RHEA-COMP:11060"/>
        <dbReference type="Rhea" id="RHEA-COMP:11605"/>
        <dbReference type="ChEBI" id="CHEBI:15378"/>
        <dbReference type="ChEBI" id="CHEBI:30013"/>
        <dbReference type="ChEBI" id="CHEBI:30616"/>
        <dbReference type="ChEBI" id="CHEBI:61977"/>
        <dbReference type="ChEBI" id="CHEBI:456216"/>
        <dbReference type="EC" id="2.7.11.1"/>
    </reaction>
</comment>
<dbReference type="EC" id="2.7.11.1" evidence="1"/>
<dbReference type="InterPro" id="IPR011009">
    <property type="entry name" value="Kinase-like_dom_sf"/>
</dbReference>
<dbReference type="InterPro" id="IPR017441">
    <property type="entry name" value="Protein_kinase_ATP_BS"/>
</dbReference>
<dbReference type="InterPro" id="IPR051681">
    <property type="entry name" value="Ser/Thr_Kinases-Pseudokinases"/>
</dbReference>
<sequence>MTYLVVPSKQTNVCNSYCVWNLNMASPQKLVAKFCSISPRALKSVDKRTCFSPTSPATYNYKKCIANKNQLSPFNIDTPNRRKILENGLPSKHGTFLGSGGFATVFKASYKGDQVAAKVMQTKNCSNVLNCEKHASFLRHSNIVKVLMIEQGTSLSLITMELCGTSLQDHLDEKALTRSERICILKDVTSALQFCHNAGIVHADVKSKNILISKDGRPKLADFGNSVLLGESNEVYEFHGTPGYTAPEIIKGNKPTPAADIYSLGIVAWQMLSRELPFTGLHSHTIIYLSAKGHRPKDNNIDDGFQGIYKLLYRKMWSQNATDRPTSNEIINEIDTLLITP</sequence>
<evidence type="ECO:0000256" key="10">
    <source>
        <dbReference type="RuleBase" id="RU000304"/>
    </source>
</evidence>
<evidence type="ECO:0000256" key="6">
    <source>
        <dbReference type="ARBA" id="ARBA00022840"/>
    </source>
</evidence>
<keyword evidence="4 9" id="KW-0547">Nucleotide-binding</keyword>
<dbReference type="SMART" id="SM00220">
    <property type="entry name" value="S_TKc"/>
    <property type="match status" value="1"/>
</dbReference>
<comment type="caution">
    <text evidence="12">The sequence shown here is derived from an EMBL/GenBank/DDBJ whole genome shotgun (WGS) entry which is preliminary data.</text>
</comment>
<dbReference type="PROSITE" id="PS00108">
    <property type="entry name" value="PROTEIN_KINASE_ST"/>
    <property type="match status" value="1"/>
</dbReference>
<keyword evidence="5" id="KW-0418">Kinase</keyword>
<evidence type="ECO:0000256" key="4">
    <source>
        <dbReference type="ARBA" id="ARBA00022741"/>
    </source>
</evidence>